<reference evidence="1" key="1">
    <citation type="submission" date="2020-06" db="EMBL/GenBank/DDBJ databases">
        <title>WGS assembly of Ceratodon purpureus strain R40.</title>
        <authorList>
            <person name="Carey S.B."/>
            <person name="Jenkins J."/>
            <person name="Shu S."/>
            <person name="Lovell J.T."/>
            <person name="Sreedasyam A."/>
            <person name="Maumus F."/>
            <person name="Tiley G.P."/>
            <person name="Fernandez-Pozo N."/>
            <person name="Barry K."/>
            <person name="Chen C."/>
            <person name="Wang M."/>
            <person name="Lipzen A."/>
            <person name="Daum C."/>
            <person name="Saski C.A."/>
            <person name="Payton A.C."/>
            <person name="Mcbreen J.C."/>
            <person name="Conrad R.E."/>
            <person name="Kollar L.M."/>
            <person name="Olsson S."/>
            <person name="Huttunen S."/>
            <person name="Landis J.B."/>
            <person name="Wickett N.J."/>
            <person name="Johnson M.G."/>
            <person name="Rensing S.A."/>
            <person name="Grimwood J."/>
            <person name="Schmutz J."/>
            <person name="Mcdaniel S.F."/>
        </authorList>
    </citation>
    <scope>NUCLEOTIDE SEQUENCE</scope>
    <source>
        <strain evidence="1">R40</strain>
    </source>
</reference>
<gene>
    <name evidence="1" type="ORF">KC19_12G068400</name>
</gene>
<accession>A0A8T0G4H8</accession>
<keyword evidence="2" id="KW-1185">Reference proteome</keyword>
<sequence>MRRTTEWFSLMEGLETVAVKNIVKRYHYLKTKVTKPYCASIVTLVKQIYQFVRTVISSDNSITTAVSGWLKLVLLVMTHNSFETRGAQAMPRGLHKLCRGSICSVVAACHLRVFNRFLSLSLFRNVDIY</sequence>
<dbReference type="EMBL" id="CM026433">
    <property type="protein sequence ID" value="KAG0554163.1"/>
    <property type="molecule type" value="Genomic_DNA"/>
</dbReference>
<evidence type="ECO:0000313" key="1">
    <source>
        <dbReference type="EMBL" id="KAG0554163.1"/>
    </source>
</evidence>
<organism evidence="1 2">
    <name type="scientific">Ceratodon purpureus</name>
    <name type="common">Fire moss</name>
    <name type="synonym">Dicranum purpureum</name>
    <dbReference type="NCBI Taxonomy" id="3225"/>
    <lineage>
        <taxon>Eukaryota</taxon>
        <taxon>Viridiplantae</taxon>
        <taxon>Streptophyta</taxon>
        <taxon>Embryophyta</taxon>
        <taxon>Bryophyta</taxon>
        <taxon>Bryophytina</taxon>
        <taxon>Bryopsida</taxon>
        <taxon>Dicranidae</taxon>
        <taxon>Pseudoditrichales</taxon>
        <taxon>Ditrichaceae</taxon>
        <taxon>Ceratodon</taxon>
    </lineage>
</organism>
<proteinExistence type="predicted"/>
<evidence type="ECO:0000313" key="2">
    <source>
        <dbReference type="Proteomes" id="UP000822688"/>
    </source>
</evidence>
<name>A0A8T0G4H8_CERPU</name>
<comment type="caution">
    <text evidence="1">The sequence shown here is derived from an EMBL/GenBank/DDBJ whole genome shotgun (WGS) entry which is preliminary data.</text>
</comment>
<dbReference type="AlphaFoldDB" id="A0A8T0G4H8"/>
<dbReference type="Proteomes" id="UP000822688">
    <property type="component" value="Chromosome 12"/>
</dbReference>
<protein>
    <submittedName>
        <fullName evidence="1">Uncharacterized protein</fullName>
    </submittedName>
</protein>